<evidence type="ECO:0000256" key="6">
    <source>
        <dbReference type="ARBA" id="ARBA00023136"/>
    </source>
</evidence>
<dbReference type="RefSeq" id="WP_109601092.1">
    <property type="nucleotide sequence ID" value="NZ_BONA01000077.1"/>
</dbReference>
<dbReference type="InterPro" id="IPR045324">
    <property type="entry name" value="Small_multidrug_res"/>
</dbReference>
<sequence>MAWILLLGAIAAEVTGTTALKLSNGLSRWGPTVVMGAGYLVSFALLAIAVKQIPISVAYAIWSGVGTAVIAVIGLFAFDEQFSVGKVAGILLVIAGVVVLNLAEAP</sequence>
<protein>
    <submittedName>
        <fullName evidence="9">Small multidrug resistance pump</fullName>
    </submittedName>
</protein>
<evidence type="ECO:0000256" key="1">
    <source>
        <dbReference type="ARBA" id="ARBA00004651"/>
    </source>
</evidence>
<name>A0A316ETQ6_9ACTN</name>
<proteinExistence type="inferred from homology"/>
<comment type="caution">
    <text evidence="9">The sequence shown here is derived from an EMBL/GenBank/DDBJ whole genome shotgun (WGS) entry which is preliminary data.</text>
</comment>
<dbReference type="OrthoDB" id="3175079at2"/>
<feature type="transmembrane region" description="Helical" evidence="8">
    <location>
        <begin position="57"/>
        <end position="78"/>
    </location>
</feature>
<keyword evidence="10" id="KW-1185">Reference proteome</keyword>
<evidence type="ECO:0000256" key="8">
    <source>
        <dbReference type="SAM" id="Phobius"/>
    </source>
</evidence>
<dbReference type="SUPFAM" id="SSF103481">
    <property type="entry name" value="Multidrug resistance efflux transporter EmrE"/>
    <property type="match status" value="1"/>
</dbReference>
<evidence type="ECO:0000313" key="10">
    <source>
        <dbReference type="Proteomes" id="UP000245697"/>
    </source>
</evidence>
<comment type="subcellular location">
    <subcellularLocation>
        <location evidence="1 7">Cell membrane</location>
        <topology evidence="1 7">Multi-pass membrane protein</topology>
    </subcellularLocation>
</comment>
<evidence type="ECO:0000256" key="5">
    <source>
        <dbReference type="ARBA" id="ARBA00022989"/>
    </source>
</evidence>
<dbReference type="AlphaFoldDB" id="A0A316ETQ6"/>
<feature type="transmembrane region" description="Helical" evidence="8">
    <location>
        <begin position="84"/>
        <end position="103"/>
    </location>
</feature>
<dbReference type="FunFam" id="1.10.3730.20:FF:000001">
    <property type="entry name" value="Quaternary ammonium compound resistance transporter SugE"/>
    <property type="match status" value="1"/>
</dbReference>
<keyword evidence="6 8" id="KW-0472">Membrane</keyword>
<keyword evidence="5 8" id="KW-1133">Transmembrane helix</keyword>
<evidence type="ECO:0000313" key="9">
    <source>
        <dbReference type="EMBL" id="PWK36024.1"/>
    </source>
</evidence>
<dbReference type="PANTHER" id="PTHR30561:SF1">
    <property type="entry name" value="MULTIDRUG TRANSPORTER EMRE"/>
    <property type="match status" value="1"/>
</dbReference>
<dbReference type="GO" id="GO:0022857">
    <property type="term" value="F:transmembrane transporter activity"/>
    <property type="evidence" value="ECO:0007669"/>
    <property type="project" value="InterPro"/>
</dbReference>
<dbReference type="PANTHER" id="PTHR30561">
    <property type="entry name" value="SMR FAMILY PROTON-DEPENDENT DRUG EFFLUX TRANSPORTER SUGE"/>
    <property type="match status" value="1"/>
</dbReference>
<dbReference type="GO" id="GO:0005886">
    <property type="term" value="C:plasma membrane"/>
    <property type="evidence" value="ECO:0007669"/>
    <property type="project" value="UniProtKB-SubCell"/>
</dbReference>
<keyword evidence="2" id="KW-0813">Transport</keyword>
<gene>
    <name evidence="9" type="ORF">BC793_1245</name>
</gene>
<evidence type="ECO:0000256" key="4">
    <source>
        <dbReference type="ARBA" id="ARBA00022692"/>
    </source>
</evidence>
<keyword evidence="4 7" id="KW-0812">Transmembrane</keyword>
<evidence type="ECO:0000256" key="3">
    <source>
        <dbReference type="ARBA" id="ARBA00022475"/>
    </source>
</evidence>
<evidence type="ECO:0000256" key="7">
    <source>
        <dbReference type="RuleBase" id="RU003942"/>
    </source>
</evidence>
<dbReference type="Proteomes" id="UP000245697">
    <property type="component" value="Unassembled WGS sequence"/>
</dbReference>
<dbReference type="Pfam" id="PF00893">
    <property type="entry name" value="Multi_Drug_Res"/>
    <property type="match status" value="1"/>
</dbReference>
<dbReference type="Gene3D" id="1.10.3730.20">
    <property type="match status" value="1"/>
</dbReference>
<reference evidence="9 10" key="1">
    <citation type="submission" date="2018-05" db="EMBL/GenBank/DDBJ databases">
        <title>Genomic Encyclopedia of Archaeal and Bacterial Type Strains, Phase II (KMG-II): from individual species to whole genera.</title>
        <authorList>
            <person name="Goeker M."/>
        </authorList>
    </citation>
    <scope>NUCLEOTIDE SEQUENCE [LARGE SCALE GENOMIC DNA]</scope>
    <source>
        <strain evidence="9 10">DSM 45184</strain>
    </source>
</reference>
<feature type="transmembrane region" description="Helical" evidence="8">
    <location>
        <begin position="29"/>
        <end position="50"/>
    </location>
</feature>
<keyword evidence="3" id="KW-1003">Cell membrane</keyword>
<dbReference type="InterPro" id="IPR037185">
    <property type="entry name" value="EmrE-like"/>
</dbReference>
<accession>A0A316ETQ6</accession>
<evidence type="ECO:0000256" key="2">
    <source>
        <dbReference type="ARBA" id="ARBA00022448"/>
    </source>
</evidence>
<dbReference type="EMBL" id="QGGR01000024">
    <property type="protein sequence ID" value="PWK36024.1"/>
    <property type="molecule type" value="Genomic_DNA"/>
</dbReference>
<comment type="similarity">
    <text evidence="7">Belongs to the drug/metabolite transporter (DMT) superfamily. Small multidrug resistance (SMR) (TC 2.A.7.1) family.</text>
</comment>
<dbReference type="InterPro" id="IPR000390">
    <property type="entry name" value="Small_drug/metabolite_transptr"/>
</dbReference>
<organism evidence="9 10">
    <name type="scientific">Actinoplanes xinjiangensis</name>
    <dbReference type="NCBI Taxonomy" id="512350"/>
    <lineage>
        <taxon>Bacteria</taxon>
        <taxon>Bacillati</taxon>
        <taxon>Actinomycetota</taxon>
        <taxon>Actinomycetes</taxon>
        <taxon>Micromonosporales</taxon>
        <taxon>Micromonosporaceae</taxon>
        <taxon>Actinoplanes</taxon>
    </lineage>
</organism>